<dbReference type="RefSeq" id="WP_109271400.1">
    <property type="nucleotide sequence ID" value="NZ_QFFF01000001.1"/>
</dbReference>
<dbReference type="PROSITE" id="PS51186">
    <property type="entry name" value="GNAT"/>
    <property type="match status" value="1"/>
</dbReference>
<name>A0A2U2J4M2_9SPHN</name>
<dbReference type="SUPFAM" id="SSF55729">
    <property type="entry name" value="Acyl-CoA N-acyltransferases (Nat)"/>
    <property type="match status" value="1"/>
</dbReference>
<keyword evidence="3" id="KW-1185">Reference proteome</keyword>
<sequence>MTLTPVPEGHVGAVVTYLEMTARPTPKPLPLSPLRLKTWPGIQPAQYRELFRRVGGRWLWFSRLVMDDAALKASLGEVHAVVDRSGVEVGFIELDFRTRGECLIAFLGLVPELAGKGHGDWLFAQTLALAWRKGVERVRVNTCTLDHPAALPAYLKAGFTAYRRAFESFPDPRLAGLLPPDAAPQVPLVSPGAASAR</sequence>
<comment type="caution">
    <text evidence="2">The sequence shown here is derived from an EMBL/GenBank/DDBJ whole genome shotgun (WGS) entry which is preliminary data.</text>
</comment>
<reference evidence="2 3" key="1">
    <citation type="submission" date="2018-05" db="EMBL/GenBank/DDBJ databases">
        <title>Genome of Sphingosinicella humi QZX222.</title>
        <authorList>
            <person name="Qiao Z."/>
            <person name="Wang G."/>
        </authorList>
    </citation>
    <scope>NUCLEOTIDE SEQUENCE [LARGE SCALE GENOMIC DNA]</scope>
    <source>
        <strain evidence="2 3">QZX222</strain>
    </source>
</reference>
<dbReference type="GO" id="GO:0016747">
    <property type="term" value="F:acyltransferase activity, transferring groups other than amino-acyl groups"/>
    <property type="evidence" value="ECO:0007669"/>
    <property type="project" value="InterPro"/>
</dbReference>
<evidence type="ECO:0000313" key="3">
    <source>
        <dbReference type="Proteomes" id="UP000245916"/>
    </source>
</evidence>
<keyword evidence="2" id="KW-0808">Transferase</keyword>
<organism evidence="2 3">
    <name type="scientific">Allosphingosinicella humi</name>
    <dbReference type="NCBI Taxonomy" id="2068657"/>
    <lineage>
        <taxon>Bacteria</taxon>
        <taxon>Pseudomonadati</taxon>
        <taxon>Pseudomonadota</taxon>
        <taxon>Alphaproteobacteria</taxon>
        <taxon>Sphingomonadales</taxon>
        <taxon>Sphingomonadaceae</taxon>
        <taxon>Allosphingosinicella</taxon>
    </lineage>
</organism>
<gene>
    <name evidence="2" type="ORF">DF286_10580</name>
</gene>
<dbReference type="AlphaFoldDB" id="A0A2U2J4M2"/>
<evidence type="ECO:0000313" key="2">
    <source>
        <dbReference type="EMBL" id="PWG03262.1"/>
    </source>
</evidence>
<dbReference type="EMBL" id="QFFF01000001">
    <property type="protein sequence ID" value="PWG03262.1"/>
    <property type="molecule type" value="Genomic_DNA"/>
</dbReference>
<dbReference type="Pfam" id="PF00583">
    <property type="entry name" value="Acetyltransf_1"/>
    <property type="match status" value="1"/>
</dbReference>
<dbReference type="Proteomes" id="UP000245916">
    <property type="component" value="Unassembled WGS sequence"/>
</dbReference>
<dbReference type="InterPro" id="IPR000182">
    <property type="entry name" value="GNAT_dom"/>
</dbReference>
<dbReference type="OrthoDB" id="275336at2"/>
<proteinExistence type="predicted"/>
<dbReference type="Gene3D" id="3.40.630.30">
    <property type="match status" value="1"/>
</dbReference>
<accession>A0A2U2J4M2</accession>
<protein>
    <submittedName>
        <fullName evidence="2">GNAT family N-acetyltransferase</fullName>
    </submittedName>
</protein>
<feature type="domain" description="N-acetyltransferase" evidence="1">
    <location>
        <begin position="15"/>
        <end position="180"/>
    </location>
</feature>
<dbReference type="InterPro" id="IPR016181">
    <property type="entry name" value="Acyl_CoA_acyltransferase"/>
</dbReference>
<evidence type="ECO:0000259" key="1">
    <source>
        <dbReference type="PROSITE" id="PS51186"/>
    </source>
</evidence>